<protein>
    <submittedName>
        <fullName evidence="2">Bacteriophage replication protein O</fullName>
    </submittedName>
</protein>
<feature type="domain" description="Bacteriophage lambda Replication protein O N-terminal" evidence="1">
    <location>
        <begin position="6"/>
        <end position="103"/>
    </location>
</feature>
<dbReference type="AlphaFoldDB" id="A0A564WVZ6"/>
<dbReference type="Gene3D" id="1.10.10.10">
    <property type="entry name" value="Winged helix-like DNA-binding domain superfamily/Winged helix DNA-binding domain"/>
    <property type="match status" value="1"/>
</dbReference>
<evidence type="ECO:0000313" key="2">
    <source>
        <dbReference type="EMBL" id="VUX66623.1"/>
    </source>
</evidence>
<dbReference type="Proteomes" id="UP000366766">
    <property type="component" value="Unassembled WGS sequence"/>
</dbReference>
<dbReference type="GO" id="GO:0006260">
    <property type="term" value="P:DNA replication"/>
    <property type="evidence" value="ECO:0007669"/>
    <property type="project" value="InterPro"/>
</dbReference>
<reference evidence="2 3" key="1">
    <citation type="submission" date="2019-07" db="EMBL/GenBank/DDBJ databases">
        <authorList>
            <person name="Chang H.-W."/>
            <person name="Raman A."/>
            <person name="Venkatesh S."/>
            <person name="Gehrig J."/>
        </authorList>
    </citation>
    <scope>NUCLEOTIDE SEQUENCE [LARGE SCALE GENOMIC DNA]</scope>
    <source>
        <strain evidence="2">Blautia_wexlerae_LFYP_14</strain>
    </source>
</reference>
<proteinExistence type="predicted"/>
<evidence type="ECO:0000313" key="3">
    <source>
        <dbReference type="Proteomes" id="UP000366766"/>
    </source>
</evidence>
<gene>
    <name evidence="2" type="ORF">BWLFYP14_02899</name>
</gene>
<organism evidence="2 3">
    <name type="scientific">Blautia wexlerae</name>
    <dbReference type="NCBI Taxonomy" id="418240"/>
    <lineage>
        <taxon>Bacteria</taxon>
        <taxon>Bacillati</taxon>
        <taxon>Bacillota</taxon>
        <taxon>Clostridia</taxon>
        <taxon>Lachnospirales</taxon>
        <taxon>Lachnospiraceae</taxon>
        <taxon>Blautia</taxon>
    </lineage>
</organism>
<dbReference type="Pfam" id="PF04492">
    <property type="entry name" value="Phage_rep_O"/>
    <property type="match status" value="1"/>
</dbReference>
<dbReference type="EMBL" id="CABHOF010000072">
    <property type="protein sequence ID" value="VUX66623.1"/>
    <property type="molecule type" value="Genomic_DNA"/>
</dbReference>
<accession>A0A564WVZ6</accession>
<dbReference type="InterPro" id="IPR036388">
    <property type="entry name" value="WH-like_DNA-bd_sf"/>
</dbReference>
<dbReference type="NCBIfam" id="TIGR01610">
    <property type="entry name" value="phage_O_Nterm"/>
    <property type="match status" value="1"/>
</dbReference>
<sequence>MKKPEYRKGYTNISNDLMDNICKLPLNGTDIKVILCIFRYTAGVGRKSCKLSGSSIAKWGNCDLRAVKRALKKLQENKIIIRVNPNIKGKAAEIMINKDYKQWSINKDIQE</sequence>
<keyword evidence="3" id="KW-1185">Reference proteome</keyword>
<name>A0A564WVZ6_9FIRM</name>
<dbReference type="InterPro" id="IPR006497">
    <property type="entry name" value="Phage_lambda_VrpO_N"/>
</dbReference>
<evidence type="ECO:0000259" key="1">
    <source>
        <dbReference type="Pfam" id="PF04492"/>
    </source>
</evidence>
<dbReference type="RefSeq" id="WP_118593251.1">
    <property type="nucleotide sequence ID" value="NZ_CABHOF010000072.1"/>
</dbReference>